<dbReference type="Proteomes" id="UP000016933">
    <property type="component" value="Unassembled WGS sequence"/>
</dbReference>
<sequence length="91" mass="10169">MAFVVPYGNRAGLCLHENFPSAALFIRWIRLAHRFRQLIVVPPAARATPQLTYAACHAINLPSPPTIAQCWSLEMSSQISVALRRSAYCCR</sequence>
<evidence type="ECO:0000313" key="2">
    <source>
        <dbReference type="Proteomes" id="UP000016933"/>
    </source>
</evidence>
<dbReference type="EMBL" id="KB446535">
    <property type="protein sequence ID" value="EME48716.1"/>
    <property type="molecule type" value="Genomic_DNA"/>
</dbReference>
<evidence type="ECO:0000313" key="1">
    <source>
        <dbReference type="EMBL" id="EME48716.1"/>
    </source>
</evidence>
<name>N1PYW9_DOTSN</name>
<reference evidence="2" key="1">
    <citation type="journal article" date="2012" name="PLoS Genet.">
        <title>The genomes of the fungal plant pathogens Cladosporium fulvum and Dothistroma septosporum reveal adaptation to different hosts and lifestyles but also signatures of common ancestry.</title>
        <authorList>
            <person name="de Wit P.J.G.M."/>
            <person name="van der Burgt A."/>
            <person name="Oekmen B."/>
            <person name="Stergiopoulos I."/>
            <person name="Abd-Elsalam K.A."/>
            <person name="Aerts A.L."/>
            <person name="Bahkali A.H."/>
            <person name="Beenen H.G."/>
            <person name="Chettri P."/>
            <person name="Cox M.P."/>
            <person name="Datema E."/>
            <person name="de Vries R.P."/>
            <person name="Dhillon B."/>
            <person name="Ganley A.R."/>
            <person name="Griffiths S.A."/>
            <person name="Guo Y."/>
            <person name="Hamelin R.C."/>
            <person name="Henrissat B."/>
            <person name="Kabir M.S."/>
            <person name="Jashni M.K."/>
            <person name="Kema G."/>
            <person name="Klaubauf S."/>
            <person name="Lapidus A."/>
            <person name="Levasseur A."/>
            <person name="Lindquist E."/>
            <person name="Mehrabi R."/>
            <person name="Ohm R.A."/>
            <person name="Owen T.J."/>
            <person name="Salamov A."/>
            <person name="Schwelm A."/>
            <person name="Schijlen E."/>
            <person name="Sun H."/>
            <person name="van den Burg H.A."/>
            <person name="van Ham R.C.H.J."/>
            <person name="Zhang S."/>
            <person name="Goodwin S.B."/>
            <person name="Grigoriev I.V."/>
            <person name="Collemare J."/>
            <person name="Bradshaw R.E."/>
        </authorList>
    </citation>
    <scope>NUCLEOTIDE SEQUENCE [LARGE SCALE GENOMIC DNA]</scope>
    <source>
        <strain evidence="2">NZE10 / CBS 128990</strain>
    </source>
</reference>
<organism evidence="1 2">
    <name type="scientific">Dothistroma septosporum (strain NZE10 / CBS 128990)</name>
    <name type="common">Red band needle blight fungus</name>
    <name type="synonym">Mycosphaerella pini</name>
    <dbReference type="NCBI Taxonomy" id="675120"/>
    <lineage>
        <taxon>Eukaryota</taxon>
        <taxon>Fungi</taxon>
        <taxon>Dikarya</taxon>
        <taxon>Ascomycota</taxon>
        <taxon>Pezizomycotina</taxon>
        <taxon>Dothideomycetes</taxon>
        <taxon>Dothideomycetidae</taxon>
        <taxon>Mycosphaerellales</taxon>
        <taxon>Mycosphaerellaceae</taxon>
        <taxon>Dothistroma</taxon>
    </lineage>
</organism>
<gene>
    <name evidence="1" type="ORF">DOTSEDRAFT_67677</name>
</gene>
<keyword evidence="2" id="KW-1185">Reference proteome</keyword>
<reference evidence="1 2" key="2">
    <citation type="journal article" date="2012" name="PLoS Pathog.">
        <title>Diverse lifestyles and strategies of plant pathogenesis encoded in the genomes of eighteen Dothideomycetes fungi.</title>
        <authorList>
            <person name="Ohm R.A."/>
            <person name="Feau N."/>
            <person name="Henrissat B."/>
            <person name="Schoch C.L."/>
            <person name="Horwitz B.A."/>
            <person name="Barry K.W."/>
            <person name="Condon B.J."/>
            <person name="Copeland A.C."/>
            <person name="Dhillon B."/>
            <person name="Glaser F."/>
            <person name="Hesse C.N."/>
            <person name="Kosti I."/>
            <person name="LaButti K."/>
            <person name="Lindquist E.A."/>
            <person name="Lucas S."/>
            <person name="Salamov A.A."/>
            <person name="Bradshaw R.E."/>
            <person name="Ciuffetti L."/>
            <person name="Hamelin R.C."/>
            <person name="Kema G.H.J."/>
            <person name="Lawrence C."/>
            <person name="Scott J.A."/>
            <person name="Spatafora J.W."/>
            <person name="Turgeon B.G."/>
            <person name="de Wit P.J.G.M."/>
            <person name="Zhong S."/>
            <person name="Goodwin S.B."/>
            <person name="Grigoriev I.V."/>
        </authorList>
    </citation>
    <scope>NUCLEOTIDE SEQUENCE [LARGE SCALE GENOMIC DNA]</scope>
    <source>
        <strain evidence="2">NZE10 / CBS 128990</strain>
    </source>
</reference>
<accession>N1PYW9</accession>
<proteinExistence type="predicted"/>
<protein>
    <submittedName>
        <fullName evidence="1">Uncharacterized protein</fullName>
    </submittedName>
</protein>
<dbReference type="AlphaFoldDB" id="N1PYW9"/>
<dbReference type="HOGENOM" id="CLU_2427000_0_0_1"/>